<accession>A0AA38GFK4</accession>
<sequence>MDSLEDHAKELDTVVETINIKGEGLTFNEVSTFVGNICTKTQNEVSAWNTLEADLQ</sequence>
<dbReference type="AlphaFoldDB" id="A0AA38GFK4"/>
<comment type="caution">
    <text evidence="1">The sequence shown here is derived from an EMBL/GenBank/DDBJ whole genome shotgun (WGS) entry which is preliminary data.</text>
</comment>
<dbReference type="Proteomes" id="UP000824469">
    <property type="component" value="Unassembled WGS sequence"/>
</dbReference>
<gene>
    <name evidence="1" type="ORF">KI387_017208</name>
</gene>
<organism evidence="1 2">
    <name type="scientific">Taxus chinensis</name>
    <name type="common">Chinese yew</name>
    <name type="synonym">Taxus wallichiana var. chinensis</name>
    <dbReference type="NCBI Taxonomy" id="29808"/>
    <lineage>
        <taxon>Eukaryota</taxon>
        <taxon>Viridiplantae</taxon>
        <taxon>Streptophyta</taxon>
        <taxon>Embryophyta</taxon>
        <taxon>Tracheophyta</taxon>
        <taxon>Spermatophyta</taxon>
        <taxon>Pinopsida</taxon>
        <taxon>Pinidae</taxon>
        <taxon>Conifers II</taxon>
        <taxon>Cupressales</taxon>
        <taxon>Taxaceae</taxon>
        <taxon>Taxus</taxon>
    </lineage>
</organism>
<feature type="non-terminal residue" evidence="1">
    <location>
        <position position="56"/>
    </location>
</feature>
<keyword evidence="2" id="KW-1185">Reference proteome</keyword>
<proteinExistence type="predicted"/>
<evidence type="ECO:0000313" key="1">
    <source>
        <dbReference type="EMBL" id="KAH9322569.1"/>
    </source>
</evidence>
<reference evidence="1 2" key="1">
    <citation type="journal article" date="2021" name="Nat. Plants">
        <title>The Taxus genome provides insights into paclitaxel biosynthesis.</title>
        <authorList>
            <person name="Xiong X."/>
            <person name="Gou J."/>
            <person name="Liao Q."/>
            <person name="Li Y."/>
            <person name="Zhou Q."/>
            <person name="Bi G."/>
            <person name="Li C."/>
            <person name="Du R."/>
            <person name="Wang X."/>
            <person name="Sun T."/>
            <person name="Guo L."/>
            <person name="Liang H."/>
            <person name="Lu P."/>
            <person name="Wu Y."/>
            <person name="Zhang Z."/>
            <person name="Ro D.K."/>
            <person name="Shang Y."/>
            <person name="Huang S."/>
            <person name="Yan J."/>
        </authorList>
    </citation>
    <scope>NUCLEOTIDE SEQUENCE [LARGE SCALE GENOMIC DNA]</scope>
    <source>
        <strain evidence="1">Ta-2019</strain>
    </source>
</reference>
<name>A0AA38GFK4_TAXCH</name>
<dbReference type="EMBL" id="JAHRHJ020000003">
    <property type="protein sequence ID" value="KAH9322569.1"/>
    <property type="molecule type" value="Genomic_DNA"/>
</dbReference>
<evidence type="ECO:0000313" key="2">
    <source>
        <dbReference type="Proteomes" id="UP000824469"/>
    </source>
</evidence>
<protein>
    <submittedName>
        <fullName evidence="1">Uncharacterized protein</fullName>
    </submittedName>
</protein>